<feature type="chain" id="PRO_5047378990" evidence="5">
    <location>
        <begin position="21"/>
        <end position="254"/>
    </location>
</feature>
<evidence type="ECO:0000313" key="8">
    <source>
        <dbReference type="Proteomes" id="UP001433638"/>
    </source>
</evidence>
<evidence type="ECO:0000256" key="3">
    <source>
        <dbReference type="ARBA" id="ARBA00022729"/>
    </source>
</evidence>
<evidence type="ECO:0000256" key="2">
    <source>
        <dbReference type="ARBA" id="ARBA00010333"/>
    </source>
</evidence>
<dbReference type="PANTHER" id="PTHR35936">
    <property type="entry name" value="MEMBRANE-BOUND LYTIC MUREIN TRANSGLYCOSYLASE F"/>
    <property type="match status" value="1"/>
</dbReference>
<gene>
    <name evidence="7" type="ORF">ABNW52_16735</name>
</gene>
<dbReference type="RefSeq" id="WP_349590297.1">
    <property type="nucleotide sequence ID" value="NZ_JBEFLD010000009.1"/>
</dbReference>
<dbReference type="Gene3D" id="3.40.190.10">
    <property type="entry name" value="Periplasmic binding protein-like II"/>
    <property type="match status" value="2"/>
</dbReference>
<feature type="signal peptide" evidence="5">
    <location>
        <begin position="1"/>
        <end position="20"/>
    </location>
</feature>
<keyword evidence="8" id="KW-1185">Reference proteome</keyword>
<evidence type="ECO:0000256" key="4">
    <source>
        <dbReference type="RuleBase" id="RU003744"/>
    </source>
</evidence>
<organism evidence="7 8">
    <name type="scientific">Vogesella oryzagri</name>
    <dbReference type="NCBI Taxonomy" id="3160864"/>
    <lineage>
        <taxon>Bacteria</taxon>
        <taxon>Pseudomonadati</taxon>
        <taxon>Pseudomonadota</taxon>
        <taxon>Betaproteobacteria</taxon>
        <taxon>Neisseriales</taxon>
        <taxon>Chromobacteriaceae</taxon>
        <taxon>Vogesella</taxon>
    </lineage>
</organism>
<dbReference type="Proteomes" id="UP001433638">
    <property type="component" value="Unassembled WGS sequence"/>
</dbReference>
<name>A0ABV1M7T7_9NEIS</name>
<comment type="similarity">
    <text evidence="2 4">Belongs to the bacterial solute-binding protein 3 family.</text>
</comment>
<evidence type="ECO:0000259" key="6">
    <source>
        <dbReference type="SMART" id="SM00062"/>
    </source>
</evidence>
<dbReference type="Pfam" id="PF00497">
    <property type="entry name" value="SBP_bac_3"/>
    <property type="match status" value="1"/>
</dbReference>
<dbReference type="InterPro" id="IPR001638">
    <property type="entry name" value="Solute-binding_3/MltF_N"/>
</dbReference>
<protein>
    <submittedName>
        <fullName evidence="7">Transporter substrate-binding domain-containing protein</fullName>
    </submittedName>
</protein>
<sequence length="254" mass="27452">MKTKLFCLMAMQVLAGVAQAEEPLRVVTEGTFPPYSMTKSDGSLTGFDVDIANALCAEMKVKCQMVANEFDGIIPGLIARKFDIAVASMAITPERQKAVAFSDKYQGGYSTFVGRIGQKLDGSPASMKGKNIAVQTGTIQANYAKAVYAPAGASLRMYSTVENALLDVTSGRVDALMVEIGSAYELKKTPKGKLVEMFGPKMNDPKYFGTGSGIAVRKDEKVLLGKLNAALKTIIANGTYKKINNKYFDYNQYD</sequence>
<dbReference type="EMBL" id="JBEFLD010000009">
    <property type="protein sequence ID" value="MEQ6292263.1"/>
    <property type="molecule type" value="Genomic_DNA"/>
</dbReference>
<dbReference type="SUPFAM" id="SSF53850">
    <property type="entry name" value="Periplasmic binding protein-like II"/>
    <property type="match status" value="1"/>
</dbReference>
<reference evidence="7" key="1">
    <citation type="submission" date="2024-06" db="EMBL/GenBank/DDBJ databases">
        <title>Genome sequence of Vogesella sp. MAHUQ-64.</title>
        <authorList>
            <person name="Huq M.A."/>
        </authorList>
    </citation>
    <scope>NUCLEOTIDE SEQUENCE</scope>
    <source>
        <strain evidence="7">MAHUQ-64</strain>
    </source>
</reference>
<dbReference type="SMART" id="SM00062">
    <property type="entry name" value="PBPb"/>
    <property type="match status" value="1"/>
</dbReference>
<dbReference type="PANTHER" id="PTHR35936:SF17">
    <property type="entry name" value="ARGININE-BINDING EXTRACELLULAR PROTEIN ARTP"/>
    <property type="match status" value="1"/>
</dbReference>
<evidence type="ECO:0000256" key="1">
    <source>
        <dbReference type="ARBA" id="ARBA00004196"/>
    </source>
</evidence>
<dbReference type="InterPro" id="IPR018313">
    <property type="entry name" value="SBP_3_CS"/>
</dbReference>
<evidence type="ECO:0000256" key="5">
    <source>
        <dbReference type="SAM" id="SignalP"/>
    </source>
</evidence>
<proteinExistence type="inferred from homology"/>
<comment type="subcellular location">
    <subcellularLocation>
        <location evidence="1">Cell envelope</location>
    </subcellularLocation>
</comment>
<feature type="domain" description="Solute-binding protein family 3/N-terminal" evidence="6">
    <location>
        <begin position="23"/>
        <end position="251"/>
    </location>
</feature>
<comment type="caution">
    <text evidence="7">The sequence shown here is derived from an EMBL/GenBank/DDBJ whole genome shotgun (WGS) entry which is preliminary data.</text>
</comment>
<keyword evidence="3 5" id="KW-0732">Signal</keyword>
<accession>A0ABV1M7T7</accession>
<dbReference type="PROSITE" id="PS01039">
    <property type="entry name" value="SBP_BACTERIAL_3"/>
    <property type="match status" value="1"/>
</dbReference>
<evidence type="ECO:0000313" key="7">
    <source>
        <dbReference type="EMBL" id="MEQ6292263.1"/>
    </source>
</evidence>